<dbReference type="RefSeq" id="WP_024153805.1">
    <property type="nucleotide sequence ID" value="NZ_QWDP01000013.1"/>
</dbReference>
<reference evidence="2" key="1">
    <citation type="submission" date="2016-09" db="EMBL/GenBank/DDBJ databases">
        <title>Whole genome sequencing of Salmonella enterica.</title>
        <authorList>
            <person name="Bell R."/>
        </authorList>
    </citation>
    <scope>NUCLEOTIDE SEQUENCE [LARGE SCALE GENOMIC DNA]</scope>
    <source>
        <strain evidence="2">CFSAN044978</strain>
    </source>
</reference>
<keyword evidence="1" id="KW-0732">Signal</keyword>
<dbReference type="EMBL" id="MLZC01000020">
    <property type="protein sequence ID" value="OHG60652.1"/>
    <property type="molecule type" value="Genomic_DNA"/>
</dbReference>
<dbReference type="AlphaFoldDB" id="A0A1S0Z8H5"/>
<protein>
    <submittedName>
        <fullName evidence="2">Uncharacterized protein</fullName>
    </submittedName>
</protein>
<comment type="caution">
    <text evidence="2">The sequence shown here is derived from an EMBL/GenBank/DDBJ whole genome shotgun (WGS) entry which is preliminary data.</text>
</comment>
<gene>
    <name evidence="2" type="ORF">A7T00_27310</name>
</gene>
<feature type="chain" id="PRO_5030033000" evidence="1">
    <location>
        <begin position="30"/>
        <end position="168"/>
    </location>
</feature>
<dbReference type="PROSITE" id="PS51257">
    <property type="entry name" value="PROKAR_LIPOPROTEIN"/>
    <property type="match status" value="1"/>
</dbReference>
<evidence type="ECO:0000256" key="1">
    <source>
        <dbReference type="SAM" id="SignalP"/>
    </source>
</evidence>
<name>A0A1S0Z8H5_SALET</name>
<sequence>MTSRISASSWCRSALVILSLFMLTSCTTAQQRPLSGADKPVCDMQKGLCAFSWKIFLVSEPEMQGTDGQLFASGRSVYPVNKFTDIPFEINHGDQNKFAVVFNTGTSGTSTFSFVTLSGVIHRGKSSIVTFSQKISIRPGRTGEIRIPVGDETFIIAVTAPTFTDHSL</sequence>
<evidence type="ECO:0000313" key="2">
    <source>
        <dbReference type="EMBL" id="OHG60652.1"/>
    </source>
</evidence>
<organism evidence="2">
    <name type="scientific">Salmonella enterica subsp. enterica serovar Saintpaul</name>
    <dbReference type="NCBI Taxonomy" id="90105"/>
    <lineage>
        <taxon>Bacteria</taxon>
        <taxon>Pseudomonadati</taxon>
        <taxon>Pseudomonadota</taxon>
        <taxon>Gammaproteobacteria</taxon>
        <taxon>Enterobacterales</taxon>
        <taxon>Enterobacteriaceae</taxon>
        <taxon>Salmonella</taxon>
    </lineage>
</organism>
<proteinExistence type="predicted"/>
<feature type="signal peptide" evidence="1">
    <location>
        <begin position="1"/>
        <end position="29"/>
    </location>
</feature>
<accession>A0A1S0Z8H5</accession>